<evidence type="ECO:0000313" key="3">
    <source>
        <dbReference type="EMBL" id="CAI5452724.1"/>
    </source>
</evidence>
<proteinExistence type="predicted"/>
<feature type="domain" description="T20D4.11-like" evidence="2">
    <location>
        <begin position="21"/>
        <end position="89"/>
    </location>
</feature>
<keyword evidence="1" id="KW-0732">Signal</keyword>
<dbReference type="AlphaFoldDB" id="A0A9P1N7K9"/>
<evidence type="ECO:0000313" key="4">
    <source>
        <dbReference type="Proteomes" id="UP001152747"/>
    </source>
</evidence>
<organism evidence="3 4">
    <name type="scientific">Caenorhabditis angaria</name>
    <dbReference type="NCBI Taxonomy" id="860376"/>
    <lineage>
        <taxon>Eukaryota</taxon>
        <taxon>Metazoa</taxon>
        <taxon>Ecdysozoa</taxon>
        <taxon>Nematoda</taxon>
        <taxon>Chromadorea</taxon>
        <taxon>Rhabditida</taxon>
        <taxon>Rhabditina</taxon>
        <taxon>Rhabditomorpha</taxon>
        <taxon>Rhabditoidea</taxon>
        <taxon>Rhabditidae</taxon>
        <taxon>Peloderinae</taxon>
        <taxon>Caenorhabditis</taxon>
    </lineage>
</organism>
<comment type="caution">
    <text evidence="3">The sequence shown here is derived from an EMBL/GenBank/DDBJ whole genome shotgun (WGS) entry which is preliminary data.</text>
</comment>
<dbReference type="InterPro" id="IPR002542">
    <property type="entry name" value="T20D4.11-like_dom"/>
</dbReference>
<evidence type="ECO:0000256" key="1">
    <source>
        <dbReference type="SAM" id="SignalP"/>
    </source>
</evidence>
<gene>
    <name evidence="3" type="ORF">CAMP_LOCUS15361</name>
</gene>
<dbReference type="Pfam" id="PF01579">
    <property type="entry name" value="DUF19"/>
    <property type="match status" value="1"/>
</dbReference>
<protein>
    <recommendedName>
        <fullName evidence="2">T20D4.11-like domain-containing protein</fullName>
    </recommendedName>
</protein>
<dbReference type="EMBL" id="CANHGI010000005">
    <property type="protein sequence ID" value="CAI5452724.1"/>
    <property type="molecule type" value="Genomic_DNA"/>
</dbReference>
<dbReference type="Proteomes" id="UP001152747">
    <property type="component" value="Unassembled WGS sequence"/>
</dbReference>
<sequence length="91" mass="10604">MIFRTLFIFFLIFYTSQALSSECMKKIRQSRSKPNCLEELFFDETKYGLANKCNLINNFECLQNGVTSICGEKSGKDFKSEKSELLKKYDC</sequence>
<name>A0A9P1N7K9_9PELO</name>
<reference evidence="3" key="1">
    <citation type="submission" date="2022-11" db="EMBL/GenBank/DDBJ databases">
        <authorList>
            <person name="Kikuchi T."/>
        </authorList>
    </citation>
    <scope>NUCLEOTIDE SEQUENCE</scope>
    <source>
        <strain evidence="3">PS1010</strain>
    </source>
</reference>
<feature type="chain" id="PRO_5040415380" description="T20D4.11-like domain-containing protein" evidence="1">
    <location>
        <begin position="19"/>
        <end position="91"/>
    </location>
</feature>
<accession>A0A9P1N7K9</accession>
<evidence type="ECO:0000259" key="2">
    <source>
        <dbReference type="Pfam" id="PF01579"/>
    </source>
</evidence>
<keyword evidence="4" id="KW-1185">Reference proteome</keyword>
<feature type="signal peptide" evidence="1">
    <location>
        <begin position="1"/>
        <end position="18"/>
    </location>
</feature>